<dbReference type="AlphaFoldDB" id="A0ABC9U103"/>
<reference evidence="1 2" key="1">
    <citation type="submission" date="2013-07" db="EMBL/GenBank/DDBJ databases">
        <authorList>
            <person name="Weinstock G."/>
            <person name="Sodergren E."/>
            <person name="Wylie T."/>
            <person name="Fulton L."/>
            <person name="Fulton R."/>
            <person name="Fronick C."/>
            <person name="O'Laughlin M."/>
            <person name="Godfrey J."/>
            <person name="Miner T."/>
            <person name="Herter B."/>
            <person name="Appelbaum E."/>
            <person name="Cordes M."/>
            <person name="Lek S."/>
            <person name="Wollam A."/>
            <person name="Pepin K.H."/>
            <person name="Palsikar V.B."/>
            <person name="Mitreva M."/>
            <person name="Wilson R.K."/>
        </authorList>
    </citation>
    <scope>NUCLEOTIDE SEQUENCE [LARGE SCALE GENOMIC DNA]</scope>
    <source>
        <strain evidence="1 2">ATCC 14940</strain>
    </source>
</reference>
<gene>
    <name evidence="1" type="ORF">CLOSYM_01282</name>
</gene>
<evidence type="ECO:0000313" key="1">
    <source>
        <dbReference type="EMBL" id="ERI78828.1"/>
    </source>
</evidence>
<proteinExistence type="predicted"/>
<protein>
    <submittedName>
        <fullName evidence="1">Uncharacterized protein</fullName>
    </submittedName>
</protein>
<organism evidence="1 2">
    <name type="scientific">[Clostridium] symbiosum ATCC 14940</name>
    <dbReference type="NCBI Taxonomy" id="411472"/>
    <lineage>
        <taxon>Bacteria</taxon>
        <taxon>Bacillati</taxon>
        <taxon>Bacillota</taxon>
        <taxon>Clostridia</taxon>
        <taxon>Lachnospirales</taxon>
        <taxon>Lachnospiraceae</taxon>
        <taxon>Otoolea</taxon>
    </lineage>
</organism>
<dbReference type="EMBL" id="AWSU01000106">
    <property type="protein sequence ID" value="ERI78828.1"/>
    <property type="molecule type" value="Genomic_DNA"/>
</dbReference>
<comment type="caution">
    <text evidence="1">The sequence shown here is derived from an EMBL/GenBank/DDBJ whole genome shotgun (WGS) entry which is preliminary data.</text>
</comment>
<dbReference type="Proteomes" id="UP000016491">
    <property type="component" value="Unassembled WGS sequence"/>
</dbReference>
<name>A0ABC9U103_CLOSY</name>
<evidence type="ECO:0000313" key="2">
    <source>
        <dbReference type="Proteomes" id="UP000016491"/>
    </source>
</evidence>
<accession>A0ABC9U103</accession>
<sequence>MSTNGNELFLLLFAIFLVYRVPYSKNEMKRKKYSGAGIRSTGHPDRM</sequence>